<dbReference type="EMBL" id="MVDE01000001">
    <property type="protein sequence ID" value="PKQ69393.1"/>
    <property type="molecule type" value="Genomic_DNA"/>
</dbReference>
<keyword evidence="3" id="KW-1185">Reference proteome</keyword>
<sequence length="82" mass="9375">MTMQWLTIAVISGSAGIILYGFKMMVVRFDRLIQEVQGLKEVTVSQDAKIGENKRRIDGNDSRLNDHADRIRKVELKQASFH</sequence>
<evidence type="ECO:0000313" key="2">
    <source>
        <dbReference type="EMBL" id="PKQ69393.1"/>
    </source>
</evidence>
<keyword evidence="1" id="KW-0812">Transmembrane</keyword>
<evidence type="ECO:0000313" key="3">
    <source>
        <dbReference type="Proteomes" id="UP000233618"/>
    </source>
</evidence>
<name>A0A2N3IGM0_9BACT</name>
<proteinExistence type="predicted"/>
<dbReference type="RefSeq" id="WP_101307803.1">
    <property type="nucleotide sequence ID" value="NZ_MVDE01000001.1"/>
</dbReference>
<keyword evidence="1" id="KW-1133">Transmembrane helix</keyword>
<accession>A0A2N3IGM0</accession>
<organism evidence="2 3">
    <name type="scientific">Labilibaculum manganireducens</name>
    <dbReference type="NCBI Taxonomy" id="1940525"/>
    <lineage>
        <taxon>Bacteria</taxon>
        <taxon>Pseudomonadati</taxon>
        <taxon>Bacteroidota</taxon>
        <taxon>Bacteroidia</taxon>
        <taxon>Marinilabiliales</taxon>
        <taxon>Marinifilaceae</taxon>
        <taxon>Labilibaculum</taxon>
    </lineage>
</organism>
<keyword evidence="1" id="KW-0472">Membrane</keyword>
<evidence type="ECO:0000256" key="1">
    <source>
        <dbReference type="SAM" id="Phobius"/>
    </source>
</evidence>
<dbReference type="Proteomes" id="UP000233618">
    <property type="component" value="Unassembled WGS sequence"/>
</dbReference>
<protein>
    <submittedName>
        <fullName evidence="2">Uncharacterized protein</fullName>
    </submittedName>
</protein>
<feature type="transmembrane region" description="Helical" evidence="1">
    <location>
        <begin position="6"/>
        <end position="22"/>
    </location>
</feature>
<comment type="caution">
    <text evidence="2">The sequence shown here is derived from an EMBL/GenBank/DDBJ whole genome shotgun (WGS) entry which is preliminary data.</text>
</comment>
<dbReference type="AlphaFoldDB" id="A0A2N3IGM0"/>
<reference evidence="2 3" key="1">
    <citation type="journal article" date="2017" name="Front. Microbiol.">
        <title>Labilibaculum manganireducens gen. nov., sp. nov. and Labilibaculum filiforme sp. nov., Novel Bacteroidetes Isolated from Subsurface Sediments of the Baltic Sea.</title>
        <authorList>
            <person name="Vandieken V."/>
            <person name="Marshall I.P."/>
            <person name="Niemann H."/>
            <person name="Engelen B."/>
            <person name="Cypionka H."/>
        </authorList>
    </citation>
    <scope>NUCLEOTIDE SEQUENCE [LARGE SCALE GENOMIC DNA]</scope>
    <source>
        <strain evidence="2 3">59.10-2M</strain>
    </source>
</reference>
<gene>
    <name evidence="2" type="ORF">BZG01_00195</name>
</gene>